<dbReference type="RefSeq" id="WP_084378097.1">
    <property type="nucleotide sequence ID" value="NZ_LS483433.1"/>
</dbReference>
<name>A0A1H2N3H6_9PSED</name>
<dbReference type="AlphaFoldDB" id="A0A1H2N3H6"/>
<accession>A0A1H2N3H6</accession>
<reference evidence="3" key="1">
    <citation type="submission" date="2016-10" db="EMBL/GenBank/DDBJ databases">
        <authorList>
            <person name="Varghese N."/>
            <person name="Submissions S."/>
        </authorList>
    </citation>
    <scope>NUCLEOTIDE SEQUENCE [LARGE SCALE GENOMIC DNA]</scope>
    <source>
        <strain evidence="3">LMG 2223</strain>
    </source>
</reference>
<dbReference type="EMBL" id="LT629802">
    <property type="protein sequence ID" value="SDU99645.1"/>
    <property type="molecule type" value="Genomic_DNA"/>
</dbReference>
<dbReference type="STRING" id="46679.SAMN05216202_2862"/>
<dbReference type="GO" id="GO:0044659">
    <property type="term" value="P:viral release from host cell by cytolysis"/>
    <property type="evidence" value="ECO:0007669"/>
    <property type="project" value="InterPro"/>
</dbReference>
<proteinExistence type="predicted"/>
<gene>
    <name evidence="2" type="ORF">SAMN05216202_2862</name>
</gene>
<evidence type="ECO:0000313" key="2">
    <source>
        <dbReference type="EMBL" id="SDU99645.1"/>
    </source>
</evidence>
<dbReference type="OrthoDB" id="6425055at2"/>
<keyword evidence="1" id="KW-0732">Signal</keyword>
<evidence type="ECO:0000256" key="1">
    <source>
        <dbReference type="SAM" id="SignalP"/>
    </source>
</evidence>
<dbReference type="Pfam" id="PF03245">
    <property type="entry name" value="Phage_lysis"/>
    <property type="match status" value="1"/>
</dbReference>
<dbReference type="Proteomes" id="UP000198600">
    <property type="component" value="Chromosome I"/>
</dbReference>
<feature type="chain" id="PRO_5030027590" evidence="1">
    <location>
        <begin position="25"/>
        <end position="162"/>
    </location>
</feature>
<organism evidence="2 3">
    <name type="scientific">Pseudomonas mucidolens</name>
    <dbReference type="NCBI Taxonomy" id="46679"/>
    <lineage>
        <taxon>Bacteria</taxon>
        <taxon>Pseudomonadati</taxon>
        <taxon>Pseudomonadota</taxon>
        <taxon>Gammaproteobacteria</taxon>
        <taxon>Pseudomonadales</taxon>
        <taxon>Pseudomonadaceae</taxon>
        <taxon>Pseudomonas</taxon>
    </lineage>
</organism>
<keyword evidence="3" id="KW-1185">Reference proteome</keyword>
<feature type="signal peptide" evidence="1">
    <location>
        <begin position="1"/>
        <end position="24"/>
    </location>
</feature>
<sequence>MMPGKILAAVMLAMVISATGSWQVQDWHMGQKLADLNLAHQADVTTISNAANAQTRKVLEKQRAAEQARAELDAIATKEKANDLFENERLRRAADDSDRRLRITGSCRANNRNVSSSTSMGNARTVELTSIAERTVFDIRAGIIADQAALRALQNYVREFCR</sequence>
<dbReference type="InterPro" id="IPR004929">
    <property type="entry name" value="I-spanin"/>
</dbReference>
<protein>
    <submittedName>
        <fullName evidence="2">Prophage endopeptidase</fullName>
    </submittedName>
</protein>
<evidence type="ECO:0000313" key="3">
    <source>
        <dbReference type="Proteomes" id="UP000198600"/>
    </source>
</evidence>